<dbReference type="KEGG" id="phy:AJ81_06585"/>
<dbReference type="InterPro" id="IPR037086">
    <property type="entry name" value="Lys-AminoMut_asu_sf"/>
</dbReference>
<dbReference type="InterPro" id="IPR016176">
    <property type="entry name" value="Cbl-dep_enz_cat"/>
</dbReference>
<gene>
    <name evidence="2" type="ORF">AJ81_06585</name>
</gene>
<dbReference type="AlphaFoldDB" id="A0A0X1KRG9"/>
<dbReference type="PaxDb" id="1123384-AJ81_06585"/>
<sequence length="522" mass="58166">MGRPTIELDSKLVQYARSLAKKITDDVQMIIDEHSTVSTERATLRLLGVDGVVGEDQVPLVNVVLDKLKEWNMLDQGAFKPVVSAAIVLDKDVQQVCEAIADGLDLRTLPQPKRHIYEVFSQELVEKALMRIKRKSEERDALLRELGDPPKPYKYLIVATGNIYEDVVQARAAVFQGADIIAVIRSTAQSLLDYVPYGATTEGYGGTYATQENFRIMRQALDDAARKVGRYIRQVNYASGLCMPEIAVMAALEGLDILLNDAMYGILFRDINMLRTFTDQYISRLVCAYANITINTGEDNYLTTADAIEKAHTVTASQLINEQFAIKAGLKPHLMGLGHAFEINPDIEDSLLYEIAHAMLSRELFPDCPVKYMPPTRYMTGNIFKGYAMNTLFNLVSSMTGQSIQLLGILTEAIHTPYMHDRYLALVNANYVFSAARHLGDEILFKPGGFIEKRANEVLKKAVELLEHISDVGLFSAIEQGIFADIRRSREAGKGLEGVFKKGEAYENPIRDALEQELGVKG</sequence>
<evidence type="ECO:0000313" key="3">
    <source>
        <dbReference type="Proteomes" id="UP000077469"/>
    </source>
</evidence>
<dbReference type="SUPFAM" id="SSF51703">
    <property type="entry name" value="Cobalamin (vitamin B12)-dependent enzymes"/>
    <property type="match status" value="1"/>
</dbReference>
<keyword evidence="2" id="KW-0560">Oxidoreductase</keyword>
<dbReference type="STRING" id="1123384.AJ81_06585"/>
<name>A0A0X1KRG9_9THEM</name>
<dbReference type="Gene3D" id="3.20.20.440">
    <property type="entry name" value="D-Lysine 5,6-aminomutase alpha subunit"/>
    <property type="match status" value="1"/>
</dbReference>
<dbReference type="RefSeq" id="WP_031504546.1">
    <property type="nucleotide sequence ID" value="NC_022795.1"/>
</dbReference>
<evidence type="ECO:0000313" key="2">
    <source>
        <dbReference type="EMBL" id="AJC73915.1"/>
    </source>
</evidence>
<dbReference type="GO" id="GO:0051213">
    <property type="term" value="F:dioxygenase activity"/>
    <property type="evidence" value="ECO:0007669"/>
    <property type="project" value="UniProtKB-KW"/>
</dbReference>
<dbReference type="OrthoDB" id="9759220at2"/>
<dbReference type="EMBL" id="CP007141">
    <property type="protein sequence ID" value="AJC73915.1"/>
    <property type="molecule type" value="Genomic_DNA"/>
</dbReference>
<accession>A0A0X1KRG9</accession>
<proteinExistence type="predicted"/>
<dbReference type="GO" id="GO:0031419">
    <property type="term" value="F:cobalamin binding"/>
    <property type="evidence" value="ECO:0007669"/>
    <property type="project" value="InterPro"/>
</dbReference>
<keyword evidence="3" id="KW-1185">Reference proteome</keyword>
<organism evidence="2 3">
    <name type="scientific">Pseudothermotoga hypogea DSM 11164 = NBRC 106472</name>
    <dbReference type="NCBI Taxonomy" id="1123384"/>
    <lineage>
        <taxon>Bacteria</taxon>
        <taxon>Thermotogati</taxon>
        <taxon>Thermotogota</taxon>
        <taxon>Thermotogae</taxon>
        <taxon>Thermotogales</taxon>
        <taxon>Thermotogaceae</taxon>
        <taxon>Pseudothermotoga</taxon>
    </lineage>
</organism>
<dbReference type="Pfam" id="PF09043">
    <property type="entry name" value="Lys-AminoMut_A"/>
    <property type="match status" value="1"/>
</dbReference>
<protein>
    <submittedName>
        <fullName evidence="2">Dioxygenase</fullName>
    </submittedName>
</protein>
<feature type="domain" description="D-Lysine 5,6-aminomutase alpha subunit" evidence="1">
    <location>
        <begin position="7"/>
        <end position="512"/>
    </location>
</feature>
<reference evidence="2 3" key="1">
    <citation type="submission" date="2014-01" db="EMBL/GenBank/DDBJ databases">
        <title>Genome sequencing of Thermotog hypogea.</title>
        <authorList>
            <person name="Zhang X."/>
            <person name="Alvare G."/>
            <person name="Fristensky B."/>
            <person name="Chen L."/>
            <person name="Suen T."/>
            <person name="Chen Q."/>
            <person name="Ma K."/>
        </authorList>
    </citation>
    <scope>NUCLEOTIDE SEQUENCE [LARGE SCALE GENOMIC DNA]</scope>
    <source>
        <strain evidence="2 3">DSM 11164</strain>
    </source>
</reference>
<dbReference type="PATRIC" id="fig|1123384.7.peg.1326"/>
<dbReference type="InterPro" id="IPR015130">
    <property type="entry name" value="Lys-AminoMut_A"/>
</dbReference>
<keyword evidence="2" id="KW-0223">Dioxygenase</keyword>
<evidence type="ECO:0000259" key="1">
    <source>
        <dbReference type="Pfam" id="PF09043"/>
    </source>
</evidence>
<dbReference type="Proteomes" id="UP000077469">
    <property type="component" value="Chromosome"/>
</dbReference>